<reference evidence="3" key="2">
    <citation type="submission" date="2020-09" db="EMBL/GenBank/DDBJ databases">
        <authorList>
            <person name="Sun Q."/>
            <person name="Zhou Y."/>
        </authorList>
    </citation>
    <scope>NUCLEOTIDE SEQUENCE</scope>
    <source>
        <strain evidence="3">CGMCC 1.10998</strain>
    </source>
</reference>
<evidence type="ECO:0000313" key="3">
    <source>
        <dbReference type="EMBL" id="GGC63616.1"/>
    </source>
</evidence>
<feature type="transmembrane region" description="Helical" evidence="1">
    <location>
        <begin position="217"/>
        <end position="234"/>
    </location>
</feature>
<dbReference type="Proteomes" id="UP000637423">
    <property type="component" value="Unassembled WGS sequence"/>
</dbReference>
<dbReference type="GO" id="GO:0080120">
    <property type="term" value="P:CAAX-box protein maturation"/>
    <property type="evidence" value="ECO:0007669"/>
    <property type="project" value="UniProtKB-ARBA"/>
</dbReference>
<dbReference type="Pfam" id="PF02517">
    <property type="entry name" value="Rce1-like"/>
    <property type="match status" value="1"/>
</dbReference>
<evidence type="ECO:0000259" key="2">
    <source>
        <dbReference type="Pfam" id="PF02517"/>
    </source>
</evidence>
<keyword evidence="1" id="KW-0812">Transmembrane</keyword>
<keyword evidence="1" id="KW-1133">Transmembrane helix</keyword>
<accession>A0A916U8G3</accession>
<dbReference type="EMBL" id="BMED01000001">
    <property type="protein sequence ID" value="GGC63616.1"/>
    <property type="molecule type" value="Genomic_DNA"/>
</dbReference>
<comment type="caution">
    <text evidence="3">The sequence shown here is derived from an EMBL/GenBank/DDBJ whole genome shotgun (WGS) entry which is preliminary data.</text>
</comment>
<feature type="transmembrane region" description="Helical" evidence="1">
    <location>
        <begin position="194"/>
        <end position="212"/>
    </location>
</feature>
<dbReference type="InterPro" id="IPR003675">
    <property type="entry name" value="Rce1/LyrA-like_dom"/>
</dbReference>
<protein>
    <recommendedName>
        <fullName evidence="2">CAAX prenyl protease 2/Lysostaphin resistance protein A-like domain-containing protein</fullName>
    </recommendedName>
</protein>
<feature type="transmembrane region" description="Helical" evidence="1">
    <location>
        <begin position="103"/>
        <end position="123"/>
    </location>
</feature>
<feature type="transmembrane region" description="Helical" evidence="1">
    <location>
        <begin position="143"/>
        <end position="164"/>
    </location>
</feature>
<gene>
    <name evidence="3" type="ORF">GCM10011396_08240</name>
</gene>
<sequence length="237" mass="25215">MNANFAYAYLMKQTQAVSATPLEAFGIVALCFGWFIADSLAAFSMAADSIGVNSGSVSGFSDDSFMWTIIIELALGALALLVLNMRGYSLAKLWPVPDWKGCVAGGVLYLIATVGSGFIAAAFATGQPAQPIAQIMAESSPSLAYIIAVAMVNGLYEELFLLGYLQQGFTLSNPSFAVGISVLVRLSYHLYQGPVGVLSVAVYGLIVGIFYFRTGRLWPAVFAHILADIVPFVFNGH</sequence>
<feature type="transmembrane region" description="Helical" evidence="1">
    <location>
        <begin position="21"/>
        <end position="45"/>
    </location>
</feature>
<evidence type="ECO:0000313" key="4">
    <source>
        <dbReference type="Proteomes" id="UP000637423"/>
    </source>
</evidence>
<proteinExistence type="predicted"/>
<keyword evidence="1" id="KW-0472">Membrane</keyword>
<feature type="domain" description="CAAX prenyl protease 2/Lysostaphin resistance protein A-like" evidence="2">
    <location>
        <begin position="142"/>
        <end position="229"/>
    </location>
</feature>
<feature type="transmembrane region" description="Helical" evidence="1">
    <location>
        <begin position="65"/>
        <end position="83"/>
    </location>
</feature>
<dbReference type="RefSeq" id="WP_188564686.1">
    <property type="nucleotide sequence ID" value="NZ_BMED01000001.1"/>
</dbReference>
<evidence type="ECO:0000256" key="1">
    <source>
        <dbReference type="SAM" id="Phobius"/>
    </source>
</evidence>
<dbReference type="AlphaFoldDB" id="A0A916U8G3"/>
<name>A0A916U8G3_9BURK</name>
<dbReference type="GO" id="GO:0004175">
    <property type="term" value="F:endopeptidase activity"/>
    <property type="evidence" value="ECO:0007669"/>
    <property type="project" value="UniProtKB-ARBA"/>
</dbReference>
<organism evidence="3 4">
    <name type="scientific">Undibacterium terreum</name>
    <dbReference type="NCBI Taxonomy" id="1224302"/>
    <lineage>
        <taxon>Bacteria</taxon>
        <taxon>Pseudomonadati</taxon>
        <taxon>Pseudomonadota</taxon>
        <taxon>Betaproteobacteria</taxon>
        <taxon>Burkholderiales</taxon>
        <taxon>Oxalobacteraceae</taxon>
        <taxon>Undibacterium</taxon>
    </lineage>
</organism>
<reference evidence="3" key="1">
    <citation type="journal article" date="2014" name="Int. J. Syst. Evol. Microbiol.">
        <title>Complete genome sequence of Corynebacterium casei LMG S-19264T (=DSM 44701T), isolated from a smear-ripened cheese.</title>
        <authorList>
            <consortium name="US DOE Joint Genome Institute (JGI-PGF)"/>
            <person name="Walter F."/>
            <person name="Albersmeier A."/>
            <person name="Kalinowski J."/>
            <person name="Ruckert C."/>
        </authorList>
    </citation>
    <scope>NUCLEOTIDE SEQUENCE</scope>
    <source>
        <strain evidence="3">CGMCC 1.10998</strain>
    </source>
</reference>
<keyword evidence="4" id="KW-1185">Reference proteome</keyword>
<feature type="transmembrane region" description="Helical" evidence="1">
    <location>
        <begin position="171"/>
        <end position="188"/>
    </location>
</feature>